<evidence type="ECO:0000256" key="4">
    <source>
        <dbReference type="ARBA" id="ARBA00023315"/>
    </source>
</evidence>
<keyword evidence="4 6" id="KW-0012">Acyltransferase</keyword>
<dbReference type="InterPro" id="IPR020616">
    <property type="entry name" value="Thiolase_N"/>
</dbReference>
<keyword evidence="8" id="KW-1185">Reference proteome</keyword>
<accession>A0A7I7XR05</accession>
<keyword evidence="3 6" id="KW-0808">Transferase</keyword>
<evidence type="ECO:0000256" key="1">
    <source>
        <dbReference type="ARBA" id="ARBA00010982"/>
    </source>
</evidence>
<evidence type="ECO:0000256" key="3">
    <source>
        <dbReference type="ARBA" id="ARBA00022679"/>
    </source>
</evidence>
<dbReference type="PANTHER" id="PTHR18919:SF107">
    <property type="entry name" value="ACETYL-COA ACETYLTRANSFERASE, CYTOSOLIC"/>
    <property type="match status" value="1"/>
</dbReference>
<dbReference type="EC" id="2.3.1.9" evidence="2"/>
<dbReference type="InterPro" id="IPR016039">
    <property type="entry name" value="Thiolase-like"/>
</dbReference>
<reference evidence="7" key="2">
    <citation type="submission" date="2020-02" db="EMBL/GenBank/DDBJ databases">
        <authorList>
            <person name="Matsumoto Y."/>
            <person name="Motooka D."/>
            <person name="Nakamura S."/>
        </authorList>
    </citation>
    <scope>NUCLEOTIDE SEQUENCE</scope>
    <source>
        <strain evidence="7">JCM 13671</strain>
    </source>
</reference>
<dbReference type="NCBIfam" id="NF004853">
    <property type="entry name" value="PRK06205.1"/>
    <property type="match status" value="1"/>
</dbReference>
<dbReference type="SUPFAM" id="SSF53901">
    <property type="entry name" value="Thiolase-like"/>
    <property type="match status" value="2"/>
</dbReference>
<reference evidence="7" key="1">
    <citation type="journal article" date="2019" name="Emerg. Microbes Infect.">
        <title>Comprehensive subspecies identification of 175 nontuberculous mycobacteria species based on 7547 genomic profiles.</title>
        <authorList>
            <person name="Matsumoto Y."/>
            <person name="Kinjo T."/>
            <person name="Motooka D."/>
            <person name="Nabeya D."/>
            <person name="Jung N."/>
            <person name="Uechi K."/>
            <person name="Horii T."/>
            <person name="Iida T."/>
            <person name="Fujita J."/>
            <person name="Nakamura S."/>
        </authorList>
    </citation>
    <scope>NUCLEOTIDE SEQUENCE [LARGE SCALE GENOMIC DNA]</scope>
    <source>
        <strain evidence="7">JCM 13671</strain>
    </source>
</reference>
<organism evidence="7 8">
    <name type="scientific">Mycolicibacterium confluentis</name>
    <dbReference type="NCBI Taxonomy" id="28047"/>
    <lineage>
        <taxon>Bacteria</taxon>
        <taxon>Bacillati</taxon>
        <taxon>Actinomycetota</taxon>
        <taxon>Actinomycetes</taxon>
        <taxon>Mycobacteriales</taxon>
        <taxon>Mycobacteriaceae</taxon>
        <taxon>Mycolicibacterium</taxon>
    </lineage>
</organism>
<dbReference type="CDD" id="cd00751">
    <property type="entry name" value="thiolase"/>
    <property type="match status" value="1"/>
</dbReference>
<dbReference type="NCBIfam" id="TIGR01930">
    <property type="entry name" value="AcCoA-C-Actrans"/>
    <property type="match status" value="1"/>
</dbReference>
<dbReference type="PIRSF" id="PIRSF000429">
    <property type="entry name" value="Ac-CoA_Ac_transf"/>
    <property type="match status" value="1"/>
</dbReference>
<dbReference type="AlphaFoldDB" id="A0A7I7XR05"/>
<gene>
    <name evidence="7" type="ORF">MCNF_02300</name>
</gene>
<dbReference type="FunFam" id="3.40.47.10:FF:000010">
    <property type="entry name" value="Acetyl-CoA acetyltransferase (Thiolase)"/>
    <property type="match status" value="1"/>
</dbReference>
<dbReference type="InterPro" id="IPR020617">
    <property type="entry name" value="Thiolase_C"/>
</dbReference>
<sequence>MRETVICEPVRTPIGRYGGMFKSLTAVDLGVAALRGLLQRTGIAPEEIDDVILGHCYPSMEAPAIGRVVALDAGLPITVPGMQLDRRCGSGLQSVVQATLQVASGGNDLVVAGGAESMSNVVFHSTDMRWGGARTGVKVHDGLSRGRTTAGGRDYPVPGGMLETAENLRRQYSISREEQDQLAVTSHQRAVAAQKAGILAEEIVPVTVTSRAGEELIDTDEHPRADTSLESLARLKPVLGKNDPDATVTAGNSSGQNDAASMCIVTTPEKAAELGLTPLVRLVSWGVAGVAPNIMGIGPVPATEVALRNAGLTLADIDLIELNEAFAAQALAVTREWGFTAADFERTNVHGSGISLGHPVSATGGRMLATLARELHRRDARYGLETMCIGGGQGLAAVFERVSL</sequence>
<evidence type="ECO:0000256" key="2">
    <source>
        <dbReference type="ARBA" id="ARBA00012705"/>
    </source>
</evidence>
<evidence type="ECO:0000256" key="6">
    <source>
        <dbReference type="RuleBase" id="RU003557"/>
    </source>
</evidence>
<protein>
    <recommendedName>
        <fullName evidence="5">Probable acetyl-CoA acetyltransferase</fullName>
        <ecNumber evidence="2">2.3.1.9</ecNumber>
    </recommendedName>
</protein>
<dbReference type="EMBL" id="AP022612">
    <property type="protein sequence ID" value="BBZ31625.1"/>
    <property type="molecule type" value="Genomic_DNA"/>
</dbReference>
<comment type="similarity">
    <text evidence="1 6">Belongs to the thiolase-like superfamily. Thiolase family.</text>
</comment>
<dbReference type="Pfam" id="PF02803">
    <property type="entry name" value="Thiolase_C"/>
    <property type="match status" value="1"/>
</dbReference>
<dbReference type="Proteomes" id="UP000466931">
    <property type="component" value="Chromosome"/>
</dbReference>
<dbReference type="InterPro" id="IPR002155">
    <property type="entry name" value="Thiolase"/>
</dbReference>
<dbReference type="Pfam" id="PF00108">
    <property type="entry name" value="Thiolase_N"/>
    <property type="match status" value="1"/>
</dbReference>
<evidence type="ECO:0000313" key="8">
    <source>
        <dbReference type="Proteomes" id="UP000466931"/>
    </source>
</evidence>
<dbReference type="Gene3D" id="3.40.47.10">
    <property type="match status" value="2"/>
</dbReference>
<evidence type="ECO:0000256" key="5">
    <source>
        <dbReference type="ARBA" id="ARBA00040529"/>
    </source>
</evidence>
<dbReference type="PANTHER" id="PTHR18919">
    <property type="entry name" value="ACETYL-COA C-ACYLTRANSFERASE"/>
    <property type="match status" value="1"/>
</dbReference>
<dbReference type="OrthoDB" id="9764638at2"/>
<proteinExistence type="inferred from homology"/>
<dbReference type="GO" id="GO:0003985">
    <property type="term" value="F:acetyl-CoA C-acetyltransferase activity"/>
    <property type="evidence" value="ECO:0007669"/>
    <property type="project" value="UniProtKB-EC"/>
</dbReference>
<evidence type="ECO:0000313" key="7">
    <source>
        <dbReference type="EMBL" id="BBZ31625.1"/>
    </source>
</evidence>
<dbReference type="RefSeq" id="WP_085153619.1">
    <property type="nucleotide sequence ID" value="NZ_AP022612.1"/>
</dbReference>
<name>A0A7I7XR05_9MYCO</name>